<gene>
    <name evidence="2" type="ORF">EZS28_046549</name>
</gene>
<feature type="region of interest" description="Disordered" evidence="1">
    <location>
        <begin position="77"/>
        <end position="104"/>
    </location>
</feature>
<comment type="caution">
    <text evidence="2">The sequence shown here is derived from an EMBL/GenBank/DDBJ whole genome shotgun (WGS) entry which is preliminary data.</text>
</comment>
<protein>
    <submittedName>
        <fullName evidence="2">Uncharacterized protein</fullName>
    </submittedName>
</protein>
<reference evidence="2 3" key="1">
    <citation type="submission" date="2019-03" db="EMBL/GenBank/DDBJ databases">
        <title>Single cell metagenomics reveals metabolic interactions within the superorganism composed of flagellate Streblomastix strix and complex community of Bacteroidetes bacteria on its surface.</title>
        <authorList>
            <person name="Treitli S.C."/>
            <person name="Kolisko M."/>
            <person name="Husnik F."/>
            <person name="Keeling P."/>
            <person name="Hampl V."/>
        </authorList>
    </citation>
    <scope>NUCLEOTIDE SEQUENCE [LARGE SCALE GENOMIC DNA]</scope>
    <source>
        <strain evidence="2">ST1C</strain>
    </source>
</reference>
<evidence type="ECO:0000256" key="1">
    <source>
        <dbReference type="SAM" id="MobiDB-lite"/>
    </source>
</evidence>
<sequence length="104" mass="12070">MNNNEAPQPLFDIKQLSSNLSKLAEEQEEQYDQIAWVIVDIDTKFALAAHNICFEAPDENVGMDFLKHTEIRLNENGKYELDEDEQEQEQDVDNALEIENDLEE</sequence>
<dbReference type="EMBL" id="SNRW01030644">
    <property type="protein sequence ID" value="KAA6357924.1"/>
    <property type="molecule type" value="Genomic_DNA"/>
</dbReference>
<organism evidence="2 3">
    <name type="scientific">Streblomastix strix</name>
    <dbReference type="NCBI Taxonomy" id="222440"/>
    <lineage>
        <taxon>Eukaryota</taxon>
        <taxon>Metamonada</taxon>
        <taxon>Preaxostyla</taxon>
        <taxon>Oxymonadida</taxon>
        <taxon>Streblomastigidae</taxon>
        <taxon>Streblomastix</taxon>
    </lineage>
</organism>
<feature type="non-terminal residue" evidence="2">
    <location>
        <position position="104"/>
    </location>
</feature>
<accession>A0A5J4THS3</accession>
<name>A0A5J4THS3_9EUKA</name>
<dbReference type="Proteomes" id="UP000324800">
    <property type="component" value="Unassembled WGS sequence"/>
</dbReference>
<evidence type="ECO:0000313" key="3">
    <source>
        <dbReference type="Proteomes" id="UP000324800"/>
    </source>
</evidence>
<evidence type="ECO:0000313" key="2">
    <source>
        <dbReference type="EMBL" id="KAA6357924.1"/>
    </source>
</evidence>
<dbReference type="AlphaFoldDB" id="A0A5J4THS3"/>
<proteinExistence type="predicted"/>
<feature type="compositionally biased region" description="Acidic residues" evidence="1">
    <location>
        <begin position="81"/>
        <end position="104"/>
    </location>
</feature>